<evidence type="ECO:0000256" key="1">
    <source>
        <dbReference type="ARBA" id="ARBA00022679"/>
    </source>
</evidence>
<dbReference type="PANTHER" id="PTHR10605:SF56">
    <property type="entry name" value="BIFUNCTIONAL HEPARAN SULFATE N-DEACETYLASE_N-SULFOTRANSFERASE"/>
    <property type="match status" value="1"/>
</dbReference>
<dbReference type="PANTHER" id="PTHR10605">
    <property type="entry name" value="HEPARAN SULFATE SULFOTRANSFERASE"/>
    <property type="match status" value="1"/>
</dbReference>
<dbReference type="SUPFAM" id="SSF52540">
    <property type="entry name" value="P-loop containing nucleoside triphosphate hydrolases"/>
    <property type="match status" value="1"/>
</dbReference>
<sequence>MLDTSIIDYGNISKTDLLTVKVNFIGIGAQKCASTWIHRVLSDHPEVTIYSGKQIDFFSFFYDRGYQWYEKQLQESGKVAIGEFSTSYFTDSDSPERVFSYNPGMRIILSLRDPIDRAYSNHLHEVRLQHITGRNLTFETGLKNNPMYLLQSRYSLHLKRWLEIFPASQLLVLFQEEIRDTPLEQSRKLYRFLGLDDSHHSKFLKEKINKSQISRHQGFERFARYTGQLGRALGAGSIIESVKKNKWLRRLRQYNEVDLRDIIPAIQPSTREYLQSLLADDMFELSRQLNRTDIPWPTWRSLNDDLKKKLE</sequence>
<gene>
    <name evidence="4" type="ORF">SAMN05216325_12538</name>
</gene>
<dbReference type="AlphaFoldDB" id="A0A1H8HPM2"/>
<reference evidence="4 5" key="1">
    <citation type="submission" date="2016-10" db="EMBL/GenBank/DDBJ databases">
        <authorList>
            <person name="de Groot N.N."/>
        </authorList>
    </citation>
    <scope>NUCLEOTIDE SEQUENCE [LARGE SCALE GENOMIC DNA]</scope>
    <source>
        <strain evidence="4 5">Nm22</strain>
    </source>
</reference>
<organism evidence="4 5">
    <name type="scientific">Nitrosomonas marina</name>
    <dbReference type="NCBI Taxonomy" id="917"/>
    <lineage>
        <taxon>Bacteria</taxon>
        <taxon>Pseudomonadati</taxon>
        <taxon>Pseudomonadota</taxon>
        <taxon>Betaproteobacteria</taxon>
        <taxon>Nitrosomonadales</taxon>
        <taxon>Nitrosomonadaceae</taxon>
        <taxon>Nitrosomonas</taxon>
    </lineage>
</organism>
<keyword evidence="1 4" id="KW-0808">Transferase</keyword>
<accession>A0A1H8HPM2</accession>
<name>A0A1H8HPM2_9PROT</name>
<dbReference type="STRING" id="917.SAMN05216326_13030"/>
<protein>
    <submittedName>
        <fullName evidence="4">Sulfotransferase domain-containing protein</fullName>
    </submittedName>
</protein>
<feature type="domain" description="Sulfotransferase" evidence="3">
    <location>
        <begin position="27"/>
        <end position="208"/>
    </location>
</feature>
<keyword evidence="2" id="KW-0325">Glycoprotein</keyword>
<evidence type="ECO:0000313" key="5">
    <source>
        <dbReference type="Proteomes" id="UP000199459"/>
    </source>
</evidence>
<dbReference type="EMBL" id="FOCP01000025">
    <property type="protein sequence ID" value="SEN58181.1"/>
    <property type="molecule type" value="Genomic_DNA"/>
</dbReference>
<dbReference type="GO" id="GO:0008146">
    <property type="term" value="F:sulfotransferase activity"/>
    <property type="evidence" value="ECO:0007669"/>
    <property type="project" value="InterPro"/>
</dbReference>
<proteinExistence type="predicted"/>
<dbReference type="Pfam" id="PF00685">
    <property type="entry name" value="Sulfotransfer_1"/>
    <property type="match status" value="1"/>
</dbReference>
<dbReference type="Proteomes" id="UP000199459">
    <property type="component" value="Unassembled WGS sequence"/>
</dbReference>
<evidence type="ECO:0000313" key="4">
    <source>
        <dbReference type="EMBL" id="SEN58181.1"/>
    </source>
</evidence>
<dbReference type="InterPro" id="IPR037359">
    <property type="entry name" value="NST/OST"/>
</dbReference>
<evidence type="ECO:0000256" key="2">
    <source>
        <dbReference type="ARBA" id="ARBA00023180"/>
    </source>
</evidence>
<dbReference type="InterPro" id="IPR000863">
    <property type="entry name" value="Sulfotransferase_dom"/>
</dbReference>
<dbReference type="InterPro" id="IPR027417">
    <property type="entry name" value="P-loop_NTPase"/>
</dbReference>
<dbReference type="Gene3D" id="3.40.50.300">
    <property type="entry name" value="P-loop containing nucleotide triphosphate hydrolases"/>
    <property type="match status" value="1"/>
</dbReference>
<evidence type="ECO:0000259" key="3">
    <source>
        <dbReference type="Pfam" id="PF00685"/>
    </source>
</evidence>